<dbReference type="Proteomes" id="UP001347796">
    <property type="component" value="Unassembled WGS sequence"/>
</dbReference>
<dbReference type="EMBL" id="JAZGQO010000001">
    <property type="protein sequence ID" value="KAK6196150.1"/>
    <property type="molecule type" value="Genomic_DNA"/>
</dbReference>
<reference evidence="2 3" key="1">
    <citation type="submission" date="2024-01" db="EMBL/GenBank/DDBJ databases">
        <title>The genome of the rayed Mediterranean limpet Patella caerulea (Linnaeus, 1758).</title>
        <authorList>
            <person name="Anh-Thu Weber A."/>
            <person name="Halstead-Nussloch G."/>
        </authorList>
    </citation>
    <scope>NUCLEOTIDE SEQUENCE [LARGE SCALE GENOMIC DNA]</scope>
    <source>
        <strain evidence="2">AATW-2023a</strain>
        <tissue evidence="2">Whole specimen</tissue>
    </source>
</reference>
<keyword evidence="3" id="KW-1185">Reference proteome</keyword>
<sequence length="115" mass="12201">MDDVITSSVTSAPGSAAPHSNDKAMDDVITLSATSAPGSGAPHSNDLPSGVQSKTKAACRSDLGGDVPAQPCVVNSPKTKFGKQICSFQSKWYTDRSWLEYSVQKDACFCFPCYF</sequence>
<evidence type="ECO:0000313" key="3">
    <source>
        <dbReference type="Proteomes" id="UP001347796"/>
    </source>
</evidence>
<feature type="region of interest" description="Disordered" evidence="1">
    <location>
        <begin position="1"/>
        <end position="66"/>
    </location>
</feature>
<feature type="compositionally biased region" description="Polar residues" evidence="1">
    <location>
        <begin position="46"/>
        <end position="55"/>
    </location>
</feature>
<dbReference type="AlphaFoldDB" id="A0AAN8QB55"/>
<comment type="caution">
    <text evidence="2">The sequence shown here is derived from an EMBL/GenBank/DDBJ whole genome shotgun (WGS) entry which is preliminary data.</text>
</comment>
<organism evidence="2 3">
    <name type="scientific">Patella caerulea</name>
    <name type="common">Rayed Mediterranean limpet</name>
    <dbReference type="NCBI Taxonomy" id="87958"/>
    <lineage>
        <taxon>Eukaryota</taxon>
        <taxon>Metazoa</taxon>
        <taxon>Spiralia</taxon>
        <taxon>Lophotrochozoa</taxon>
        <taxon>Mollusca</taxon>
        <taxon>Gastropoda</taxon>
        <taxon>Patellogastropoda</taxon>
        <taxon>Patelloidea</taxon>
        <taxon>Patellidae</taxon>
        <taxon>Patella</taxon>
    </lineage>
</organism>
<proteinExistence type="predicted"/>
<feature type="compositionally biased region" description="Polar residues" evidence="1">
    <location>
        <begin position="1"/>
        <end position="13"/>
    </location>
</feature>
<evidence type="ECO:0000313" key="2">
    <source>
        <dbReference type="EMBL" id="KAK6196150.1"/>
    </source>
</evidence>
<name>A0AAN8QB55_PATCE</name>
<protein>
    <submittedName>
        <fullName evidence="2">Uncharacterized protein</fullName>
    </submittedName>
</protein>
<evidence type="ECO:0000256" key="1">
    <source>
        <dbReference type="SAM" id="MobiDB-lite"/>
    </source>
</evidence>
<gene>
    <name evidence="2" type="ORF">SNE40_001432</name>
</gene>
<accession>A0AAN8QB55</accession>